<dbReference type="OrthoDB" id="2429914at2759"/>
<proteinExistence type="predicted"/>
<dbReference type="GO" id="GO:0003677">
    <property type="term" value="F:DNA binding"/>
    <property type="evidence" value="ECO:0007669"/>
    <property type="project" value="UniProtKB-UniRule"/>
</dbReference>
<evidence type="ECO:0000313" key="4">
    <source>
        <dbReference type="Proteomes" id="UP000265703"/>
    </source>
</evidence>
<reference evidence="3 4" key="1">
    <citation type="submission" date="2018-06" db="EMBL/GenBank/DDBJ databases">
        <title>Comparative genomics reveals the genomic features of Rhizophagus irregularis, R. cerebriforme, R. diaphanum and Gigaspora rosea, and their symbiotic lifestyle signature.</title>
        <authorList>
            <person name="Morin E."/>
            <person name="San Clemente H."/>
            <person name="Chen E.C.H."/>
            <person name="De La Providencia I."/>
            <person name="Hainaut M."/>
            <person name="Kuo A."/>
            <person name="Kohler A."/>
            <person name="Murat C."/>
            <person name="Tang N."/>
            <person name="Roy S."/>
            <person name="Loubradou J."/>
            <person name="Henrissat B."/>
            <person name="Grigoriev I.V."/>
            <person name="Corradi N."/>
            <person name="Roux C."/>
            <person name="Martin F.M."/>
        </authorList>
    </citation>
    <scope>NUCLEOTIDE SEQUENCE [LARGE SCALE GENOMIC DNA]</scope>
    <source>
        <strain evidence="3 4">DAOM 227022</strain>
    </source>
</reference>
<dbReference type="SMART" id="SM00398">
    <property type="entry name" value="HMG"/>
    <property type="match status" value="1"/>
</dbReference>
<dbReference type="AlphaFoldDB" id="A0A397SIF4"/>
<sequence>MSETIGNSIINSNELNECVFINTNNPKVKDQTQKNNVPFPLIKPPFPPLIDPKDLLIIGKDNKPTRSPNAFIIYRKVFFKTIKNEGHVLPMTSISSMASQSWEREPEEIKKYYKSLAKEAYNYRNERFPKKDKRKKREKWNIISFKSNIPTSINNNIPDNINNEPLNLENLQLPTPTEDVLKNPLIEAFMQINNGLLQNLIISNELSLNILNSSDNVQNNIQINSPIDDLFEENNVEFLNLQEQIYQSPNLLLSDESNFTSPNLNELINSFSTESLQQMENANNEQIEQEKEIQQFIINNLPQQFFSQDLNNNDLTNLNSFDSINAFFDDPQPNFFNYLDLNNDNVIANDLNTETNSELLTDFIQYEEVPNDLGITFASSEFENFSLCNF</sequence>
<dbReference type="SUPFAM" id="SSF47095">
    <property type="entry name" value="HMG-box"/>
    <property type="match status" value="1"/>
</dbReference>
<feature type="domain" description="HMG box" evidence="2">
    <location>
        <begin position="64"/>
        <end position="132"/>
    </location>
</feature>
<comment type="caution">
    <text evidence="3">The sequence shown here is derived from an EMBL/GenBank/DDBJ whole genome shotgun (WGS) entry which is preliminary data.</text>
</comment>
<evidence type="ECO:0000259" key="2">
    <source>
        <dbReference type="PROSITE" id="PS50118"/>
    </source>
</evidence>
<evidence type="ECO:0000256" key="1">
    <source>
        <dbReference type="PROSITE-ProRule" id="PRU00267"/>
    </source>
</evidence>
<keyword evidence="1" id="KW-0238">DNA-binding</keyword>
<keyword evidence="1" id="KW-0539">Nucleus</keyword>
<protein>
    <recommendedName>
        <fullName evidence="2">HMG box domain-containing protein</fullName>
    </recommendedName>
</protein>
<accession>A0A397SIF4</accession>
<dbReference type="InterPro" id="IPR036910">
    <property type="entry name" value="HMG_box_dom_sf"/>
</dbReference>
<organism evidence="3 4">
    <name type="scientific">Glomus cerebriforme</name>
    <dbReference type="NCBI Taxonomy" id="658196"/>
    <lineage>
        <taxon>Eukaryota</taxon>
        <taxon>Fungi</taxon>
        <taxon>Fungi incertae sedis</taxon>
        <taxon>Mucoromycota</taxon>
        <taxon>Glomeromycotina</taxon>
        <taxon>Glomeromycetes</taxon>
        <taxon>Glomerales</taxon>
        <taxon>Glomeraceae</taxon>
        <taxon>Glomus</taxon>
    </lineage>
</organism>
<evidence type="ECO:0000313" key="3">
    <source>
        <dbReference type="EMBL" id="RIA84669.1"/>
    </source>
</evidence>
<gene>
    <name evidence="3" type="ORF">C1645_831927</name>
</gene>
<dbReference type="Gene3D" id="1.10.30.10">
    <property type="entry name" value="High mobility group box domain"/>
    <property type="match status" value="1"/>
</dbReference>
<name>A0A397SIF4_9GLOM</name>
<dbReference type="GO" id="GO:0005634">
    <property type="term" value="C:nucleus"/>
    <property type="evidence" value="ECO:0007669"/>
    <property type="project" value="UniProtKB-UniRule"/>
</dbReference>
<dbReference type="EMBL" id="QKYT01000476">
    <property type="protein sequence ID" value="RIA84669.1"/>
    <property type="molecule type" value="Genomic_DNA"/>
</dbReference>
<dbReference type="Proteomes" id="UP000265703">
    <property type="component" value="Unassembled WGS sequence"/>
</dbReference>
<feature type="DNA-binding region" description="HMG box" evidence="1">
    <location>
        <begin position="64"/>
        <end position="132"/>
    </location>
</feature>
<dbReference type="Pfam" id="PF00505">
    <property type="entry name" value="HMG_box"/>
    <property type="match status" value="1"/>
</dbReference>
<dbReference type="PROSITE" id="PS50118">
    <property type="entry name" value="HMG_BOX_2"/>
    <property type="match status" value="1"/>
</dbReference>
<keyword evidence="4" id="KW-1185">Reference proteome</keyword>
<dbReference type="InterPro" id="IPR009071">
    <property type="entry name" value="HMG_box_dom"/>
</dbReference>